<dbReference type="GO" id="GO:0030170">
    <property type="term" value="F:pyridoxal phosphate binding"/>
    <property type="evidence" value="ECO:0007669"/>
    <property type="project" value="UniProtKB-UniRule"/>
</dbReference>
<dbReference type="FunFam" id="3.20.20.10:FF:000018">
    <property type="entry name" value="Pyridoxal phosphate homeostasis protein"/>
    <property type="match status" value="1"/>
</dbReference>
<evidence type="ECO:0000256" key="1">
    <source>
        <dbReference type="ARBA" id="ARBA00022898"/>
    </source>
</evidence>
<dbReference type="InterPro" id="IPR029066">
    <property type="entry name" value="PLP-binding_barrel"/>
</dbReference>
<dbReference type="AlphaFoldDB" id="A0A2S7UVN3"/>
<dbReference type="Gene3D" id="3.20.20.10">
    <property type="entry name" value="Alanine racemase"/>
    <property type="match status" value="1"/>
</dbReference>
<dbReference type="PANTHER" id="PTHR10146:SF14">
    <property type="entry name" value="PYRIDOXAL PHOSPHATE HOMEOSTASIS PROTEIN"/>
    <property type="match status" value="1"/>
</dbReference>
<evidence type="ECO:0000256" key="3">
    <source>
        <dbReference type="PIRSR" id="PIRSR004848-1"/>
    </source>
</evidence>
<keyword evidence="7" id="KW-1185">Reference proteome</keyword>
<dbReference type="EMBL" id="MSCH01000003">
    <property type="protein sequence ID" value="PQJ54013.1"/>
    <property type="molecule type" value="Genomic_DNA"/>
</dbReference>
<dbReference type="Proteomes" id="UP000239007">
    <property type="component" value="Unassembled WGS sequence"/>
</dbReference>
<name>A0A2S7UVN3_9GAMM</name>
<comment type="caution">
    <text evidence="6">The sequence shown here is derived from an EMBL/GenBank/DDBJ whole genome shotgun (WGS) entry which is preliminary data.</text>
</comment>
<dbReference type="HAMAP" id="MF_02087">
    <property type="entry name" value="PLP_homeostasis"/>
    <property type="match status" value="1"/>
</dbReference>
<comment type="similarity">
    <text evidence="2 4">Belongs to the pyridoxal phosphate-binding protein YggS/PROSC family.</text>
</comment>
<keyword evidence="1 2" id="KW-0663">Pyridoxal phosphate</keyword>
<evidence type="ECO:0000256" key="4">
    <source>
        <dbReference type="RuleBase" id="RU004514"/>
    </source>
</evidence>
<reference evidence="6 7" key="1">
    <citation type="submission" date="2016-12" db="EMBL/GenBank/DDBJ databases">
        <title>Diversity of luminous bacteria.</title>
        <authorList>
            <person name="Yoshizawa S."/>
            <person name="Kogure K."/>
        </authorList>
    </citation>
    <scope>NUCLEOTIDE SEQUENCE [LARGE SCALE GENOMIC DNA]</scope>
    <source>
        <strain evidence="6 7">SA4-48</strain>
    </source>
</reference>
<evidence type="ECO:0000313" key="6">
    <source>
        <dbReference type="EMBL" id="PQJ54013.1"/>
    </source>
</evidence>
<dbReference type="PIRSF" id="PIRSF004848">
    <property type="entry name" value="YBL036c_PLPDEIII"/>
    <property type="match status" value="1"/>
</dbReference>
<organism evidence="6 7">
    <name type="scientific">Psychrosphaera saromensis</name>
    <dbReference type="NCBI Taxonomy" id="716813"/>
    <lineage>
        <taxon>Bacteria</taxon>
        <taxon>Pseudomonadati</taxon>
        <taxon>Pseudomonadota</taxon>
        <taxon>Gammaproteobacteria</taxon>
        <taxon>Alteromonadales</taxon>
        <taxon>Pseudoalteromonadaceae</taxon>
        <taxon>Psychrosphaera</taxon>
    </lineage>
</organism>
<protein>
    <recommendedName>
        <fullName evidence="2">Pyridoxal phosphate homeostasis protein</fullName>
        <shortName evidence="2">PLP homeostasis protein</shortName>
    </recommendedName>
</protein>
<feature type="domain" description="Alanine racemase N-terminal" evidence="5">
    <location>
        <begin position="18"/>
        <end position="237"/>
    </location>
</feature>
<feature type="modified residue" description="N6-(pyridoxal phosphate)lysine" evidence="2 3">
    <location>
        <position position="42"/>
    </location>
</feature>
<evidence type="ECO:0000256" key="2">
    <source>
        <dbReference type="HAMAP-Rule" id="MF_02087"/>
    </source>
</evidence>
<evidence type="ECO:0000259" key="5">
    <source>
        <dbReference type="Pfam" id="PF01168"/>
    </source>
</evidence>
<comment type="cofactor">
    <cofactor evidence="3">
        <name>pyridoxal 5'-phosphate</name>
        <dbReference type="ChEBI" id="CHEBI:597326"/>
    </cofactor>
</comment>
<dbReference type="NCBIfam" id="TIGR00044">
    <property type="entry name" value="YggS family pyridoxal phosphate-dependent enzyme"/>
    <property type="match status" value="1"/>
</dbReference>
<proteinExistence type="inferred from homology"/>
<sequence length="239" mass="26603">MSKNSDINNIATQLLNAQNNIENVAQKYNRSASAVTLMAVSKTKPVEDVVAAYNAGQRIFGENYAQELFDKHQKLSHLADIQWHYIGPIQSNKTKIICQSASWIDSVDRLKVANRIDTHAKELNKNINLLLQVNISNSPHKSGISLEQVNELAESINLLEHVTLRGLMAIPDNYDADEMGNRPKLNQEFNQMLACYSDLQQQYPSVDTLSLGMSGDLDIAIECGSTMVRLGTAIFGKRN</sequence>
<dbReference type="Pfam" id="PF01168">
    <property type="entry name" value="Ala_racemase_N"/>
    <property type="match status" value="1"/>
</dbReference>
<accession>A0A2S7UVN3</accession>
<dbReference type="OrthoDB" id="9804072at2"/>
<dbReference type="InterPro" id="IPR001608">
    <property type="entry name" value="Ala_racemase_N"/>
</dbReference>
<dbReference type="InterPro" id="IPR011078">
    <property type="entry name" value="PyrdxlP_homeostasis"/>
</dbReference>
<comment type="function">
    <text evidence="2">Pyridoxal 5'-phosphate (PLP)-binding protein, which is involved in PLP homeostasis.</text>
</comment>
<evidence type="ECO:0000313" key="7">
    <source>
        <dbReference type="Proteomes" id="UP000239007"/>
    </source>
</evidence>
<gene>
    <name evidence="6" type="ORF">BTO11_10375</name>
</gene>
<dbReference type="SUPFAM" id="SSF51419">
    <property type="entry name" value="PLP-binding barrel"/>
    <property type="match status" value="1"/>
</dbReference>
<dbReference type="RefSeq" id="WP_105052522.1">
    <property type="nucleotide sequence ID" value="NZ_BMYG01000007.1"/>
</dbReference>
<dbReference type="PANTHER" id="PTHR10146">
    <property type="entry name" value="PROLINE SYNTHETASE CO-TRANSCRIBED BACTERIAL HOMOLOG PROTEIN"/>
    <property type="match status" value="1"/>
</dbReference>